<comment type="caution">
    <text evidence="1">The sequence shown here is derived from an EMBL/GenBank/DDBJ whole genome shotgun (WGS) entry which is preliminary data.</text>
</comment>
<evidence type="ECO:0008006" key="3">
    <source>
        <dbReference type="Google" id="ProtNLM"/>
    </source>
</evidence>
<evidence type="ECO:0000313" key="1">
    <source>
        <dbReference type="EMBL" id="PAB60476.1"/>
    </source>
</evidence>
<dbReference type="SUPFAM" id="SSF56507">
    <property type="entry name" value="Methionine synthase activation domain-like"/>
    <property type="match status" value="1"/>
</dbReference>
<evidence type="ECO:0000313" key="2">
    <source>
        <dbReference type="Proteomes" id="UP000216024"/>
    </source>
</evidence>
<dbReference type="Proteomes" id="UP000216024">
    <property type="component" value="Unassembled WGS sequence"/>
</dbReference>
<name>A0A267MLR0_9FIRM</name>
<reference evidence="1 2" key="1">
    <citation type="submission" date="2017-06" db="EMBL/GenBank/DDBJ databases">
        <title>Draft genome sequence of anaerobic fermentative bacterium Anaeromicrobium sediminis DY2726D isolated from West Pacific Ocean sediments.</title>
        <authorList>
            <person name="Zeng X."/>
        </authorList>
    </citation>
    <scope>NUCLEOTIDE SEQUENCE [LARGE SCALE GENOMIC DNA]</scope>
    <source>
        <strain evidence="1 2">DY2726D</strain>
    </source>
</reference>
<dbReference type="InterPro" id="IPR037010">
    <property type="entry name" value="VitB12-dep_Met_synth_activ_sf"/>
</dbReference>
<dbReference type="EMBL" id="NIBG01000003">
    <property type="protein sequence ID" value="PAB60476.1"/>
    <property type="molecule type" value="Genomic_DNA"/>
</dbReference>
<proteinExistence type="predicted"/>
<sequence length="206" mass="24005">MKVFSDFNFTIDKKRVFNYIDCYEGRRIYKTISKMYEDFYEKLPSLITPKGFYNFVNNDDSKVPSHTLYCVITLGEKISEAIGEKYDDGEYIETLLLDAMADMVLFEYSNQFYKHLKKEASKMNLGLSSRNSPGERGIPMEYAEEILNKLAMPQEYNISLTSGFMVRPNKSMIYSYKCDTSYTSSKRDHDCSKCSNENCKMRSVKI</sequence>
<keyword evidence="2" id="KW-1185">Reference proteome</keyword>
<organism evidence="1 2">
    <name type="scientific">Anaeromicrobium sediminis</name>
    <dbReference type="NCBI Taxonomy" id="1478221"/>
    <lineage>
        <taxon>Bacteria</taxon>
        <taxon>Bacillati</taxon>
        <taxon>Bacillota</taxon>
        <taxon>Clostridia</taxon>
        <taxon>Peptostreptococcales</taxon>
        <taxon>Thermotaleaceae</taxon>
        <taxon>Anaeromicrobium</taxon>
    </lineage>
</organism>
<protein>
    <recommendedName>
        <fullName evidence="3">AdoMet activation domain-containing protein</fullName>
    </recommendedName>
</protein>
<accession>A0A267MLR0</accession>
<dbReference type="AlphaFoldDB" id="A0A267MLR0"/>
<dbReference type="OrthoDB" id="2034596at2"/>
<dbReference type="Gene3D" id="3.40.109.40">
    <property type="match status" value="1"/>
</dbReference>
<dbReference type="GO" id="GO:0008705">
    <property type="term" value="F:methionine synthase activity"/>
    <property type="evidence" value="ECO:0007669"/>
    <property type="project" value="InterPro"/>
</dbReference>
<gene>
    <name evidence="1" type="ORF">CCE28_06150</name>
</gene>
<dbReference type="RefSeq" id="WP_095132023.1">
    <property type="nucleotide sequence ID" value="NZ_NIBG01000003.1"/>
</dbReference>